<feature type="binding site" evidence="6">
    <location>
        <position position="126"/>
    </location>
    <ligand>
        <name>Mg(2+)</name>
        <dbReference type="ChEBI" id="CHEBI:18420"/>
        <note>catalytic</note>
    </ligand>
</feature>
<comment type="activity regulation">
    <text evidence="6">Non-allosteric.</text>
</comment>
<feature type="site" description="Important for catalytic activity and substrate specificity; stabilizes the transition state when the phosphoryl donor is PPi; prevents ATP from binding by mimicking the alpha-phosphate group of ATP" evidence="6">
    <location>
        <position position="127"/>
    </location>
</feature>
<evidence type="ECO:0000256" key="1">
    <source>
        <dbReference type="ARBA" id="ARBA00001946"/>
    </source>
</evidence>
<dbReference type="InterPro" id="IPR011404">
    <property type="entry name" value="PPi-PFK"/>
</dbReference>
<dbReference type="GO" id="GO:0046872">
    <property type="term" value="F:metal ion binding"/>
    <property type="evidence" value="ECO:0007669"/>
    <property type="project" value="UniProtKB-KW"/>
</dbReference>
<feature type="binding site" evidence="6">
    <location>
        <begin position="154"/>
        <end position="156"/>
    </location>
    <ligand>
        <name>substrate</name>
    </ligand>
</feature>
<dbReference type="InterPro" id="IPR000023">
    <property type="entry name" value="Phosphofructokinase_dom"/>
</dbReference>
<feature type="binding site" evidence="6">
    <location>
        <begin position="200"/>
        <end position="202"/>
    </location>
    <ligand>
        <name>substrate</name>
    </ligand>
</feature>
<dbReference type="UniPathway" id="UPA00109">
    <property type="reaction ID" value="UER00182"/>
</dbReference>
<dbReference type="InterPro" id="IPR022953">
    <property type="entry name" value="ATP_PFK"/>
</dbReference>
<dbReference type="NCBIfam" id="NF010675">
    <property type="entry name" value="PRK14072.1"/>
    <property type="match status" value="1"/>
</dbReference>
<dbReference type="PANTHER" id="PTHR45770">
    <property type="entry name" value="ATP-DEPENDENT 6-PHOSPHOFRUCTOKINASE 1"/>
    <property type="match status" value="1"/>
</dbReference>
<evidence type="ECO:0000313" key="8">
    <source>
        <dbReference type="EMBL" id="EDS17270.1"/>
    </source>
</evidence>
<comment type="function">
    <text evidence="6">Catalyzes the phosphorylation of D-fructose 6-phosphate, the first committing step of glycolysis. Uses inorganic phosphate (PPi) as phosphoryl donor instead of ATP like common ATP-dependent phosphofructokinases (ATP-PFKs), which renders the reaction reversible, and can thus function both in glycolysis and gluconeogenesis. Consistently, PPi-PFK can replace the enzymes of both the forward (ATP-PFK) and reverse (fructose-bisphosphatase (FBPase)) reactions.</text>
</comment>
<gene>
    <name evidence="6" type="primary">pfp</name>
    <name evidence="8" type="ORF">CLORAM_02053</name>
</gene>
<dbReference type="HOGENOM" id="CLU_020655_1_1_9"/>
<dbReference type="AlphaFoldDB" id="B0N632"/>
<keyword evidence="5 6" id="KW-0460">Magnesium</keyword>
<keyword evidence="6" id="KW-0963">Cytoplasm</keyword>
<dbReference type="PIRSF" id="PIRSF036483">
    <property type="entry name" value="PFK_XF0274"/>
    <property type="match status" value="1"/>
</dbReference>
<dbReference type="eggNOG" id="COG0205">
    <property type="taxonomic scope" value="Bacteria"/>
</dbReference>
<evidence type="ECO:0000256" key="3">
    <source>
        <dbReference type="ARBA" id="ARBA00022723"/>
    </source>
</evidence>
<dbReference type="PRINTS" id="PR00476">
    <property type="entry name" value="PHFRCTKINASE"/>
</dbReference>
<comment type="cofactor">
    <cofactor evidence="1 6">
        <name>Mg(2+)</name>
        <dbReference type="ChEBI" id="CHEBI:18420"/>
    </cofactor>
</comment>
<evidence type="ECO:0000259" key="7">
    <source>
        <dbReference type="Pfam" id="PF00365"/>
    </source>
</evidence>
<keyword evidence="3 6" id="KW-0479">Metal-binding</keyword>
<evidence type="ECO:0000256" key="2">
    <source>
        <dbReference type="ARBA" id="ARBA00022679"/>
    </source>
</evidence>
<evidence type="ECO:0000313" key="9">
    <source>
        <dbReference type="Proteomes" id="UP000005798"/>
    </source>
</evidence>
<protein>
    <recommendedName>
        <fullName evidence="6">Pyrophosphate--fructose 6-phosphate 1-phosphotransferase</fullName>
        <ecNumber evidence="6">2.7.1.90</ecNumber>
    </recommendedName>
    <alternativeName>
        <fullName evidence="6">6-phosphofructokinase, pyrophosphate dependent</fullName>
    </alternativeName>
    <alternativeName>
        <fullName evidence="6">PPi-dependent phosphofructokinase</fullName>
        <shortName evidence="6">PPi-PFK</shortName>
    </alternativeName>
    <alternativeName>
        <fullName evidence="6">Pyrophosphate-dependent 6-phosphofructose-1-kinase</fullName>
    </alternativeName>
</protein>
<comment type="caution">
    <text evidence="8">The sequence shown here is derived from an EMBL/GenBank/DDBJ whole genome shotgun (WGS) entry which is preliminary data.</text>
</comment>
<reference evidence="8" key="2">
    <citation type="submission" date="2014-06" db="EMBL/GenBank/DDBJ databases">
        <title>Draft genome sequence of Clostridium ramosum(DSM 1402).</title>
        <authorList>
            <person name="Sudarsanam P."/>
            <person name="Ley R."/>
            <person name="Guruge J."/>
            <person name="Turnbaugh P.J."/>
            <person name="Mahowald M."/>
            <person name="Liep D."/>
            <person name="Gordon J."/>
        </authorList>
    </citation>
    <scope>NUCLEOTIDE SEQUENCE</scope>
    <source>
        <strain evidence="8">DSM 1402</strain>
    </source>
</reference>
<organism evidence="8 9">
    <name type="scientific">Thomasclavelia ramosa DSM 1402</name>
    <dbReference type="NCBI Taxonomy" id="445974"/>
    <lineage>
        <taxon>Bacteria</taxon>
        <taxon>Bacillati</taxon>
        <taxon>Bacillota</taxon>
        <taxon>Erysipelotrichia</taxon>
        <taxon>Erysipelotrichales</taxon>
        <taxon>Coprobacillaceae</taxon>
        <taxon>Thomasclavelia</taxon>
    </lineage>
</organism>
<sequence length="423" mass="47620">MIELGRKKENKMKKRNCIIGQSGGPTIAINASLAGIIHKAKHSEEYENVYGMINGIKGLLEGRYMDLLEEFDTGEKINALKQTPAMYLGSCRFKLPTHIDNQETYVKLFEILTELEITDFYYIGGNDSMDTVMKLDDYAKSINSEIQFIGIPKTIDNDLMGTDHTPGFGSAAKYVASSILEVVHDSLIYQLQSVTIIEIMGRNAGWLTAAAALARNEYNEAPDLIYLPEVVFDKEKFLEDIREVFKRKRCVVIAVSEGIKDKDGHFLDDDSKYAKKDAFGHVLHSGTGKMLESLVFKEFQCKVRSIELNVLQRCAMHIGSKTDLNESFVVGQKAIETALTGKSGQVMGFKRISNTPYEIDYISTDVRKVANLEQKIPTAWINEAGNDITQELYDYLYPLIQGEVHINYLNGIPAYYSCKHLNK</sequence>
<comment type="subcellular location">
    <subcellularLocation>
        <location evidence="6">Cytoplasm</location>
    </subcellularLocation>
</comment>
<dbReference type="EMBL" id="ABFX02000008">
    <property type="protein sequence ID" value="EDS17270.1"/>
    <property type="molecule type" value="Genomic_DNA"/>
</dbReference>
<keyword evidence="2 6" id="KW-0808">Transferase</keyword>
<dbReference type="Gene3D" id="3.40.50.450">
    <property type="match status" value="1"/>
</dbReference>
<evidence type="ECO:0000256" key="4">
    <source>
        <dbReference type="ARBA" id="ARBA00022777"/>
    </source>
</evidence>
<dbReference type="Gene3D" id="3.40.50.460">
    <property type="entry name" value="Phosphofructokinase domain"/>
    <property type="match status" value="1"/>
</dbReference>
<feature type="binding site" evidence="6">
    <location>
        <position position="24"/>
    </location>
    <ligand>
        <name>diphosphate</name>
        <dbReference type="ChEBI" id="CHEBI:33019"/>
    </ligand>
</feature>
<dbReference type="InterPro" id="IPR050929">
    <property type="entry name" value="PFKA"/>
</dbReference>
<evidence type="ECO:0000256" key="5">
    <source>
        <dbReference type="ARBA" id="ARBA00022842"/>
    </source>
</evidence>
<feature type="active site" description="Proton acceptor" evidence="6">
    <location>
        <position position="156"/>
    </location>
</feature>
<dbReference type="Pfam" id="PF00365">
    <property type="entry name" value="PFK"/>
    <property type="match status" value="1"/>
</dbReference>
<comment type="similarity">
    <text evidence="6">Belongs to the phosphofructokinase type A (PFKA) family. PPi-dependent PFK group II subfamily. Clade 'B2' sub-subfamily.</text>
</comment>
<dbReference type="GO" id="GO:0047334">
    <property type="term" value="F:diphosphate-fructose-6-phosphate 1-phosphotransferase activity"/>
    <property type="evidence" value="ECO:0007669"/>
    <property type="project" value="UniProtKB-EC"/>
</dbReference>
<dbReference type="GO" id="GO:0005737">
    <property type="term" value="C:cytoplasm"/>
    <property type="evidence" value="ECO:0007669"/>
    <property type="project" value="UniProtKB-SubCell"/>
</dbReference>
<dbReference type="GO" id="GO:0003872">
    <property type="term" value="F:6-phosphofructokinase activity"/>
    <property type="evidence" value="ECO:0007669"/>
    <property type="project" value="UniProtKB-UniRule"/>
</dbReference>
<feature type="site" description="Important for catalytic activity; stabilizes the transition state when the phosphoryl donor is PPi" evidence="6">
    <location>
        <position position="153"/>
    </location>
</feature>
<feature type="binding site" evidence="6">
    <location>
        <position position="257"/>
    </location>
    <ligand>
        <name>substrate</name>
    </ligand>
</feature>
<comment type="caution">
    <text evidence="6">Lacks conserved residue(s) required for the propagation of feature annotation.</text>
</comment>
<evidence type="ECO:0000256" key="6">
    <source>
        <dbReference type="HAMAP-Rule" id="MF_01978"/>
    </source>
</evidence>
<keyword evidence="4 6" id="KW-0418">Kinase</keyword>
<dbReference type="GO" id="GO:0006002">
    <property type="term" value="P:fructose 6-phosphate metabolic process"/>
    <property type="evidence" value="ECO:0007669"/>
    <property type="project" value="InterPro"/>
</dbReference>
<keyword evidence="6" id="KW-0324">Glycolysis</keyword>
<comment type="subunit">
    <text evidence="6">Homodimer.</text>
</comment>
<dbReference type="Proteomes" id="UP000005798">
    <property type="component" value="Unassembled WGS sequence"/>
</dbReference>
<dbReference type="SUPFAM" id="SSF53784">
    <property type="entry name" value="Phosphofructokinase"/>
    <property type="match status" value="1"/>
</dbReference>
<dbReference type="InterPro" id="IPR035966">
    <property type="entry name" value="PKF_sf"/>
</dbReference>
<comment type="catalytic activity">
    <reaction evidence="6">
        <text>beta-D-fructose 6-phosphate + diphosphate = beta-D-fructose 1,6-bisphosphate + phosphate + H(+)</text>
        <dbReference type="Rhea" id="RHEA:13613"/>
        <dbReference type="ChEBI" id="CHEBI:15378"/>
        <dbReference type="ChEBI" id="CHEBI:32966"/>
        <dbReference type="ChEBI" id="CHEBI:33019"/>
        <dbReference type="ChEBI" id="CHEBI:43474"/>
        <dbReference type="ChEBI" id="CHEBI:57634"/>
        <dbReference type="EC" id="2.7.1.90"/>
    </reaction>
</comment>
<dbReference type="EC" id="2.7.1.90" evidence="6"/>
<name>B0N632_9FIRM</name>
<reference evidence="8" key="1">
    <citation type="submission" date="2007-11" db="EMBL/GenBank/DDBJ databases">
        <authorList>
            <person name="Fulton L."/>
            <person name="Clifton S."/>
            <person name="Fulton B."/>
            <person name="Xu J."/>
            <person name="Minx P."/>
            <person name="Pepin K.H."/>
            <person name="Johnson M."/>
            <person name="Thiruvilangam P."/>
            <person name="Bhonagiri V."/>
            <person name="Nash W.E."/>
            <person name="Mardis E.R."/>
            <person name="Wilson R.K."/>
        </authorList>
    </citation>
    <scope>NUCLEOTIDE SEQUENCE [LARGE SCALE GENOMIC DNA]</scope>
    <source>
        <strain evidence="8">DSM 1402</strain>
    </source>
</reference>
<feature type="domain" description="Phosphofructokinase" evidence="7">
    <location>
        <begin position="18"/>
        <end position="315"/>
    </location>
</feature>
<dbReference type="HAMAP" id="MF_01978">
    <property type="entry name" value="Phosphofructokinase_II_B2"/>
    <property type="match status" value="1"/>
</dbReference>
<proteinExistence type="inferred from homology"/>
<comment type="pathway">
    <text evidence="6">Carbohydrate degradation; glycolysis; D-glyceraldehyde 3-phosphate and glycerone phosphate from D-glucose: step 3/4.</text>
</comment>
<accession>B0N632</accession>
<keyword evidence="9" id="KW-1185">Reference proteome</keyword>